<sequence>MSSPPMAGAAEDLQGDPPNEDLPENLDMGKIQLQDDKAQEGKKKKKKSRSAKKKITGFEEYYCDPPITPAEHIEEQEVIYAPHRPFVDRIEECIQRYRARRRLGPERENLFSKYLTLGGVDATVRQFQGTRALDNDVLKDASKATVREITADDVIQRGGDGNLASRFYNPNHPEHWDVDFTGVAAGFLSEHLPTMAGSDTKYYQMGVEVVLNFLKYVDMHDVCPEYHADVMGAQLVCKKALHEMPAIWKLSDLLPGDFNTAVSIVYCKTGEERIVSGNQARMAADRKYAQLSQGATLAIILGNKTLPTDYKPTVTKTIALSFEVCKINFPDVVARAKYISINRYLSEYPDIKPCGTFTARPVVIRDGWENTMVDSIPEEYLGESCFVLEEEILKLLNVGMKLTMRVGTFGYIGLRFIEEIKSVKPSFYVFLPQELMLQFKEPVLNPRPAPSFHDFDGSGNLLDGIPDGGDDE</sequence>
<dbReference type="RefSeq" id="XP_064666686.1">
    <property type="nucleotide sequence ID" value="XM_064809362.1"/>
</dbReference>
<dbReference type="EMBL" id="MU853358">
    <property type="protein sequence ID" value="KAK4109116.1"/>
    <property type="molecule type" value="Genomic_DNA"/>
</dbReference>
<proteinExistence type="predicted"/>
<dbReference type="GeneID" id="89933486"/>
<evidence type="ECO:0000256" key="1">
    <source>
        <dbReference type="SAM" id="MobiDB-lite"/>
    </source>
</evidence>
<name>A0AAN6QGC9_9PEZI</name>
<dbReference type="Pfam" id="PF09692">
    <property type="entry name" value="Arb1"/>
    <property type="match status" value="1"/>
</dbReference>
<reference evidence="2" key="1">
    <citation type="journal article" date="2023" name="Mol. Phylogenet. Evol.">
        <title>Genome-scale phylogeny and comparative genomics of the fungal order Sordariales.</title>
        <authorList>
            <person name="Hensen N."/>
            <person name="Bonometti L."/>
            <person name="Westerberg I."/>
            <person name="Brannstrom I.O."/>
            <person name="Guillou S."/>
            <person name="Cros-Aarteil S."/>
            <person name="Calhoun S."/>
            <person name="Haridas S."/>
            <person name="Kuo A."/>
            <person name="Mondo S."/>
            <person name="Pangilinan J."/>
            <person name="Riley R."/>
            <person name="LaButti K."/>
            <person name="Andreopoulos B."/>
            <person name="Lipzen A."/>
            <person name="Chen C."/>
            <person name="Yan M."/>
            <person name="Daum C."/>
            <person name="Ng V."/>
            <person name="Clum A."/>
            <person name="Steindorff A."/>
            <person name="Ohm R.A."/>
            <person name="Martin F."/>
            <person name="Silar P."/>
            <person name="Natvig D.O."/>
            <person name="Lalanne C."/>
            <person name="Gautier V."/>
            <person name="Ament-Velasquez S.L."/>
            <person name="Kruys A."/>
            <person name="Hutchinson M.I."/>
            <person name="Powell A.J."/>
            <person name="Barry K."/>
            <person name="Miller A.N."/>
            <person name="Grigoriev I.V."/>
            <person name="Debuchy R."/>
            <person name="Gladieux P."/>
            <person name="Hiltunen Thoren M."/>
            <person name="Johannesson H."/>
        </authorList>
    </citation>
    <scope>NUCLEOTIDE SEQUENCE</scope>
    <source>
        <strain evidence="2">CBS 508.74</strain>
    </source>
</reference>
<feature type="region of interest" description="Disordered" evidence="1">
    <location>
        <begin position="1"/>
        <end position="51"/>
    </location>
</feature>
<dbReference type="GO" id="GO:0031047">
    <property type="term" value="P:regulatory ncRNA-mediated gene silencing"/>
    <property type="evidence" value="ECO:0007669"/>
    <property type="project" value="InterPro"/>
</dbReference>
<gene>
    <name evidence="2" type="ORF">N656DRAFT_357536</name>
</gene>
<dbReference type="Proteomes" id="UP001302812">
    <property type="component" value="Unassembled WGS sequence"/>
</dbReference>
<dbReference type="InterPro" id="IPR018606">
    <property type="entry name" value="Arb1"/>
</dbReference>
<keyword evidence="3" id="KW-1185">Reference proteome</keyword>
<comment type="caution">
    <text evidence="2">The sequence shown here is derived from an EMBL/GenBank/DDBJ whole genome shotgun (WGS) entry which is preliminary data.</text>
</comment>
<evidence type="ECO:0000313" key="3">
    <source>
        <dbReference type="Proteomes" id="UP001302812"/>
    </source>
</evidence>
<feature type="compositionally biased region" description="Basic residues" evidence="1">
    <location>
        <begin position="42"/>
        <end position="51"/>
    </location>
</feature>
<protein>
    <submittedName>
        <fullName evidence="2">Uncharacterized protein</fullName>
    </submittedName>
</protein>
<reference evidence="2" key="2">
    <citation type="submission" date="2023-05" db="EMBL/GenBank/DDBJ databases">
        <authorList>
            <consortium name="Lawrence Berkeley National Laboratory"/>
            <person name="Steindorff A."/>
            <person name="Hensen N."/>
            <person name="Bonometti L."/>
            <person name="Westerberg I."/>
            <person name="Brannstrom I.O."/>
            <person name="Guillou S."/>
            <person name="Cros-Aarteil S."/>
            <person name="Calhoun S."/>
            <person name="Haridas S."/>
            <person name="Kuo A."/>
            <person name="Mondo S."/>
            <person name="Pangilinan J."/>
            <person name="Riley R."/>
            <person name="Labutti K."/>
            <person name="Andreopoulos B."/>
            <person name="Lipzen A."/>
            <person name="Chen C."/>
            <person name="Yanf M."/>
            <person name="Daum C."/>
            <person name="Ng V."/>
            <person name="Clum A."/>
            <person name="Ohm R."/>
            <person name="Martin F."/>
            <person name="Silar P."/>
            <person name="Natvig D."/>
            <person name="Lalanne C."/>
            <person name="Gautier V."/>
            <person name="Ament-Velasquez S.L."/>
            <person name="Kruys A."/>
            <person name="Hutchinson M.I."/>
            <person name="Powell A.J."/>
            <person name="Barry K."/>
            <person name="Miller A.N."/>
            <person name="Grigoriev I.V."/>
            <person name="Debuchy R."/>
            <person name="Gladieux P."/>
            <person name="Thoren M.H."/>
            <person name="Johannesson H."/>
        </authorList>
    </citation>
    <scope>NUCLEOTIDE SEQUENCE</scope>
    <source>
        <strain evidence="2">CBS 508.74</strain>
    </source>
</reference>
<accession>A0AAN6QGC9</accession>
<dbReference type="GO" id="GO:0033167">
    <property type="term" value="C:ARC complex"/>
    <property type="evidence" value="ECO:0007669"/>
    <property type="project" value="InterPro"/>
</dbReference>
<feature type="region of interest" description="Disordered" evidence="1">
    <location>
        <begin position="451"/>
        <end position="472"/>
    </location>
</feature>
<organism evidence="2 3">
    <name type="scientific">Canariomyces notabilis</name>
    <dbReference type="NCBI Taxonomy" id="2074819"/>
    <lineage>
        <taxon>Eukaryota</taxon>
        <taxon>Fungi</taxon>
        <taxon>Dikarya</taxon>
        <taxon>Ascomycota</taxon>
        <taxon>Pezizomycotina</taxon>
        <taxon>Sordariomycetes</taxon>
        <taxon>Sordariomycetidae</taxon>
        <taxon>Sordariales</taxon>
        <taxon>Chaetomiaceae</taxon>
        <taxon>Canariomyces</taxon>
    </lineage>
</organism>
<dbReference type="AlphaFoldDB" id="A0AAN6QGC9"/>
<evidence type="ECO:0000313" key="2">
    <source>
        <dbReference type="EMBL" id="KAK4109116.1"/>
    </source>
</evidence>